<comment type="caution">
    <text evidence="4">The sequence shown here is derived from an EMBL/GenBank/DDBJ whole genome shotgun (WGS) entry which is preliminary data.</text>
</comment>
<evidence type="ECO:0000256" key="3">
    <source>
        <dbReference type="SAM" id="MobiDB-lite"/>
    </source>
</evidence>
<evidence type="ECO:0000313" key="5">
    <source>
        <dbReference type="Proteomes" id="UP000824890"/>
    </source>
</evidence>
<dbReference type="EMBL" id="JAGKQM010000016">
    <property type="protein sequence ID" value="KAH0872687.1"/>
    <property type="molecule type" value="Genomic_DNA"/>
</dbReference>
<accession>A0ABQ7YXN6</accession>
<proteinExistence type="predicted"/>
<dbReference type="PANTHER" id="PTHR12565">
    <property type="entry name" value="STEROL REGULATORY ELEMENT-BINDING PROTEIN"/>
    <property type="match status" value="1"/>
</dbReference>
<feature type="compositionally biased region" description="Polar residues" evidence="3">
    <location>
        <begin position="52"/>
        <end position="62"/>
    </location>
</feature>
<dbReference type="PANTHER" id="PTHR12565:SF409">
    <property type="entry name" value="BHLH DOMAIN-CONTAINING PROTEIN"/>
    <property type="match status" value="1"/>
</dbReference>
<evidence type="ECO:0000256" key="2">
    <source>
        <dbReference type="ARBA" id="ARBA00023242"/>
    </source>
</evidence>
<keyword evidence="2" id="KW-0539">Nucleus</keyword>
<name>A0ABQ7YXN6_BRANA</name>
<dbReference type="Proteomes" id="UP000824890">
    <property type="component" value="Unassembled WGS sequence"/>
</dbReference>
<gene>
    <name evidence="4" type="ORF">HID58_070049</name>
</gene>
<keyword evidence="5" id="KW-1185">Reference proteome</keyword>
<evidence type="ECO:0000256" key="1">
    <source>
        <dbReference type="ARBA" id="ARBA00004123"/>
    </source>
</evidence>
<comment type="subcellular location">
    <subcellularLocation>
        <location evidence="1">Nucleus</location>
    </subcellularLocation>
</comment>
<sequence>MLARYSGKEFGQLMKLIPENASGFTFALTCDDNSRHSSKMANSNLDRVKTQPGETDSSQPLVSDQLDKKVKISRKKKNKSSGENEKLSYVHVRAHCGKSTYSYSLAQEGRRLMPRLKLPQELVPGCDKSLYADSGYGRSTSFLGYKE</sequence>
<organism evidence="4 5">
    <name type="scientific">Brassica napus</name>
    <name type="common">Rape</name>
    <dbReference type="NCBI Taxonomy" id="3708"/>
    <lineage>
        <taxon>Eukaryota</taxon>
        <taxon>Viridiplantae</taxon>
        <taxon>Streptophyta</taxon>
        <taxon>Embryophyta</taxon>
        <taxon>Tracheophyta</taxon>
        <taxon>Spermatophyta</taxon>
        <taxon>Magnoliopsida</taxon>
        <taxon>eudicotyledons</taxon>
        <taxon>Gunneridae</taxon>
        <taxon>Pentapetalae</taxon>
        <taxon>rosids</taxon>
        <taxon>malvids</taxon>
        <taxon>Brassicales</taxon>
        <taxon>Brassicaceae</taxon>
        <taxon>Brassiceae</taxon>
        <taxon>Brassica</taxon>
    </lineage>
</organism>
<reference evidence="4 5" key="1">
    <citation type="submission" date="2021-05" db="EMBL/GenBank/DDBJ databases">
        <title>Genome Assembly of Synthetic Allotetraploid Brassica napus Reveals Homoeologous Exchanges between Subgenomes.</title>
        <authorList>
            <person name="Davis J.T."/>
        </authorList>
    </citation>
    <scope>NUCLEOTIDE SEQUENCE [LARGE SCALE GENOMIC DNA]</scope>
    <source>
        <strain evidence="5">cv. Da-Ae</strain>
        <tissue evidence="4">Seedling</tissue>
    </source>
</reference>
<evidence type="ECO:0000313" key="4">
    <source>
        <dbReference type="EMBL" id="KAH0872687.1"/>
    </source>
</evidence>
<dbReference type="InterPro" id="IPR024097">
    <property type="entry name" value="bHLH_ZIP_TF"/>
</dbReference>
<protein>
    <submittedName>
        <fullName evidence="4">Uncharacterized protein</fullName>
    </submittedName>
</protein>
<feature type="region of interest" description="Disordered" evidence="3">
    <location>
        <begin position="33"/>
        <end position="86"/>
    </location>
</feature>